<dbReference type="GO" id="GO:1901137">
    <property type="term" value="P:carbohydrate derivative biosynthetic process"/>
    <property type="evidence" value="ECO:0007669"/>
    <property type="project" value="UniProtKB-ARBA"/>
</dbReference>
<reference evidence="5" key="1">
    <citation type="submission" date="2020-02" db="EMBL/GenBank/DDBJ databases">
        <authorList>
            <person name="Meier V. D."/>
        </authorList>
    </citation>
    <scope>NUCLEOTIDE SEQUENCE</scope>
    <source>
        <strain evidence="5">AVDCRST_MAG06</strain>
    </source>
</reference>
<dbReference type="PANTHER" id="PTHR45947">
    <property type="entry name" value="SULFOQUINOVOSYL TRANSFERASE SQD2"/>
    <property type="match status" value="1"/>
</dbReference>
<name>A0A6J4NXR1_9ACTN</name>
<accession>A0A6J4NXR1</accession>
<dbReference type="SUPFAM" id="SSF53756">
    <property type="entry name" value="UDP-Glycosyltransferase/glycogen phosphorylase"/>
    <property type="match status" value="1"/>
</dbReference>
<dbReference type="EMBL" id="CADCUP010000136">
    <property type="protein sequence ID" value="CAA9398491.1"/>
    <property type="molecule type" value="Genomic_DNA"/>
</dbReference>
<evidence type="ECO:0000259" key="4">
    <source>
        <dbReference type="Pfam" id="PF13439"/>
    </source>
</evidence>
<proteinExistence type="predicted"/>
<dbReference type="GO" id="GO:0016758">
    <property type="term" value="F:hexosyltransferase activity"/>
    <property type="evidence" value="ECO:0007669"/>
    <property type="project" value="TreeGrafter"/>
</dbReference>
<protein>
    <submittedName>
        <fullName evidence="5">Glycosyltransferase</fullName>
    </submittedName>
</protein>
<dbReference type="InterPro" id="IPR001296">
    <property type="entry name" value="Glyco_trans_1"/>
</dbReference>
<evidence type="ECO:0000259" key="3">
    <source>
        <dbReference type="Pfam" id="PF00534"/>
    </source>
</evidence>
<evidence type="ECO:0000256" key="1">
    <source>
        <dbReference type="ARBA" id="ARBA00022676"/>
    </source>
</evidence>
<dbReference type="Pfam" id="PF00534">
    <property type="entry name" value="Glycos_transf_1"/>
    <property type="match status" value="1"/>
</dbReference>
<organism evidence="5">
    <name type="scientific">uncultured Nocardioides sp</name>
    <dbReference type="NCBI Taxonomy" id="198441"/>
    <lineage>
        <taxon>Bacteria</taxon>
        <taxon>Bacillati</taxon>
        <taxon>Actinomycetota</taxon>
        <taxon>Actinomycetes</taxon>
        <taxon>Propionibacteriales</taxon>
        <taxon>Nocardioidaceae</taxon>
        <taxon>Nocardioides</taxon>
        <taxon>environmental samples</taxon>
    </lineage>
</organism>
<dbReference type="InterPro" id="IPR028098">
    <property type="entry name" value="Glyco_trans_4-like_N"/>
</dbReference>
<dbReference type="InterPro" id="IPR050194">
    <property type="entry name" value="Glycosyltransferase_grp1"/>
</dbReference>
<feature type="domain" description="Glycosyltransferase subfamily 4-like N-terminal" evidence="4">
    <location>
        <begin position="51"/>
        <end position="211"/>
    </location>
</feature>
<keyword evidence="2 5" id="KW-0808">Transferase</keyword>
<dbReference type="PANTHER" id="PTHR45947:SF3">
    <property type="entry name" value="SULFOQUINOVOSYL TRANSFERASE SQD2"/>
    <property type="match status" value="1"/>
</dbReference>
<dbReference type="Pfam" id="PF13439">
    <property type="entry name" value="Glyco_transf_4"/>
    <property type="match status" value="1"/>
</dbReference>
<sequence>MVGEVPRAAPAFASVARVPDQIPPPVLGTDAVAGRHVVFFSWRDTTNPEGGGAERYLEKMALGLVERGARVTVFCAAHPGAPAEDVRDGIRFVRAGSKTGVYAQGLLALARRRFGAYDVIVDVQNGLPFFTRLASRKPVIVLVHHVHREQWPVVYPGPVGRVGWWIESRLSPRLYRSSQYIAVSQATRSELATLGVDAARISVVHNGTDPALPAPGTRTAYPSICVVGRLVPHKQVEHAIDAVASLRPVHPRLRLVIVGSGWWEAPLREHAASSGAGDAIVFTGHVSEERKQQVYAESWLMALPSLKEGWGLVIGEAGMHGTPTVAYRSAGGTRESIDDGVSGVLVDDREQLVAALGHLLDAGEERERLAAGAREMSHRFTWGHAQGSFATVLGDAMGGVLEAVVDPEEQSTREV</sequence>
<dbReference type="CDD" id="cd03801">
    <property type="entry name" value="GT4_PimA-like"/>
    <property type="match status" value="1"/>
</dbReference>
<dbReference type="Gene3D" id="3.40.50.2000">
    <property type="entry name" value="Glycogen Phosphorylase B"/>
    <property type="match status" value="2"/>
</dbReference>
<gene>
    <name evidence="5" type="ORF">AVDCRST_MAG06-2036</name>
</gene>
<feature type="domain" description="Glycosyl transferase family 1" evidence="3">
    <location>
        <begin position="220"/>
        <end position="375"/>
    </location>
</feature>
<evidence type="ECO:0000256" key="2">
    <source>
        <dbReference type="ARBA" id="ARBA00022679"/>
    </source>
</evidence>
<keyword evidence="1" id="KW-0328">Glycosyltransferase</keyword>
<dbReference type="AlphaFoldDB" id="A0A6J4NXR1"/>
<evidence type="ECO:0000313" key="5">
    <source>
        <dbReference type="EMBL" id="CAA9398491.1"/>
    </source>
</evidence>